<keyword evidence="4" id="KW-0732">Signal</keyword>
<evidence type="ECO:0000256" key="2">
    <source>
        <dbReference type="ARBA" id="ARBA00022475"/>
    </source>
</evidence>
<keyword evidence="8" id="KW-0393">Immunoglobulin domain</keyword>
<dbReference type="InterPro" id="IPR007110">
    <property type="entry name" value="Ig-like_dom"/>
</dbReference>
<evidence type="ECO:0000313" key="14">
    <source>
        <dbReference type="EMBL" id="KPP61001.1"/>
    </source>
</evidence>
<evidence type="ECO:0000256" key="9">
    <source>
        <dbReference type="ARBA" id="ARBA00049937"/>
    </source>
</evidence>
<dbReference type="Proteomes" id="UP000034805">
    <property type="component" value="Unassembled WGS sequence"/>
</dbReference>
<keyword evidence="5 12" id="KW-1133">Transmembrane helix</keyword>
<dbReference type="Pfam" id="PF00047">
    <property type="entry name" value="ig"/>
    <property type="match status" value="1"/>
</dbReference>
<proteinExistence type="predicted"/>
<dbReference type="SMART" id="SM00409">
    <property type="entry name" value="IG"/>
    <property type="match status" value="1"/>
</dbReference>
<evidence type="ECO:0000313" key="15">
    <source>
        <dbReference type="Proteomes" id="UP000034805"/>
    </source>
</evidence>
<keyword evidence="7" id="KW-1015">Disulfide bond</keyword>
<feature type="transmembrane region" description="Helical" evidence="12">
    <location>
        <begin position="272"/>
        <end position="293"/>
    </location>
</feature>
<dbReference type="SUPFAM" id="SSF48726">
    <property type="entry name" value="Immunoglobulin"/>
    <property type="match status" value="1"/>
</dbReference>
<name>A0A0N8JWI1_SCLFO</name>
<feature type="region of interest" description="Disordered" evidence="11">
    <location>
        <begin position="302"/>
        <end position="324"/>
    </location>
</feature>
<dbReference type="GO" id="GO:0005886">
    <property type="term" value="C:plasma membrane"/>
    <property type="evidence" value="ECO:0007669"/>
    <property type="project" value="UniProtKB-SubCell"/>
</dbReference>
<evidence type="ECO:0000256" key="5">
    <source>
        <dbReference type="ARBA" id="ARBA00022989"/>
    </source>
</evidence>
<evidence type="ECO:0000256" key="1">
    <source>
        <dbReference type="ARBA" id="ARBA00004251"/>
    </source>
</evidence>
<evidence type="ECO:0000256" key="7">
    <source>
        <dbReference type="ARBA" id="ARBA00023157"/>
    </source>
</evidence>
<evidence type="ECO:0000256" key="10">
    <source>
        <dbReference type="ARBA" id="ARBA00050022"/>
    </source>
</evidence>
<evidence type="ECO:0000256" key="8">
    <source>
        <dbReference type="ARBA" id="ARBA00023319"/>
    </source>
</evidence>
<dbReference type="Gene3D" id="2.60.40.10">
    <property type="entry name" value="Immunoglobulins"/>
    <property type="match status" value="1"/>
</dbReference>
<dbReference type="PROSITE" id="PS50835">
    <property type="entry name" value="IG_LIKE"/>
    <property type="match status" value="1"/>
</dbReference>
<protein>
    <recommendedName>
        <fullName evidence="10">Transmembrane protein 81</fullName>
    </recommendedName>
</protein>
<comment type="function">
    <text evidence="9">Essential fertilization factor required for male fertility. Part of a conserved trimeric sperm complex with the essential fertilization factors IZUMO1 and SPACA6 which bridges sperm and oocyte membranes during fertilization by binding to IZUMO1R/JUNO on the oocyte.</text>
</comment>
<dbReference type="InterPro" id="IPR036179">
    <property type="entry name" value="Ig-like_dom_sf"/>
</dbReference>
<feature type="domain" description="Ig-like" evidence="13">
    <location>
        <begin position="131"/>
        <end position="223"/>
    </location>
</feature>
<organism evidence="14 15">
    <name type="scientific">Scleropages formosus</name>
    <name type="common">Asian bonytongue</name>
    <name type="synonym">Osteoglossum formosum</name>
    <dbReference type="NCBI Taxonomy" id="113540"/>
    <lineage>
        <taxon>Eukaryota</taxon>
        <taxon>Metazoa</taxon>
        <taxon>Chordata</taxon>
        <taxon>Craniata</taxon>
        <taxon>Vertebrata</taxon>
        <taxon>Euteleostomi</taxon>
        <taxon>Actinopterygii</taxon>
        <taxon>Neopterygii</taxon>
        <taxon>Teleostei</taxon>
        <taxon>Osteoglossocephala</taxon>
        <taxon>Osteoglossomorpha</taxon>
        <taxon>Osteoglossiformes</taxon>
        <taxon>Osteoglossidae</taxon>
        <taxon>Scleropages</taxon>
    </lineage>
</organism>
<keyword evidence="6 12" id="KW-0472">Membrane</keyword>
<dbReference type="InterPro" id="IPR013783">
    <property type="entry name" value="Ig-like_fold"/>
</dbReference>
<dbReference type="PANTHER" id="PTHR35670:SF1">
    <property type="entry name" value="TRANSMEMBRANE PROTEIN 81"/>
    <property type="match status" value="1"/>
</dbReference>
<evidence type="ECO:0000256" key="11">
    <source>
        <dbReference type="SAM" id="MobiDB-lite"/>
    </source>
</evidence>
<evidence type="ECO:0000256" key="12">
    <source>
        <dbReference type="SAM" id="Phobius"/>
    </source>
</evidence>
<reference evidence="14 15" key="1">
    <citation type="submission" date="2015-08" db="EMBL/GenBank/DDBJ databases">
        <title>The genome of the Asian arowana (Scleropages formosus).</title>
        <authorList>
            <person name="Tan M.H."/>
            <person name="Gan H.M."/>
            <person name="Croft L.J."/>
            <person name="Austin C.M."/>
        </authorList>
    </citation>
    <scope>NUCLEOTIDE SEQUENCE [LARGE SCALE GENOMIC DNA]</scope>
    <source>
        <strain evidence="14">Aro1</strain>
    </source>
</reference>
<keyword evidence="3 12" id="KW-0812">Transmembrane</keyword>
<evidence type="ECO:0000256" key="6">
    <source>
        <dbReference type="ARBA" id="ARBA00023136"/>
    </source>
</evidence>
<dbReference type="EMBL" id="JARO02010074">
    <property type="protein sequence ID" value="KPP61001.1"/>
    <property type="molecule type" value="Genomic_DNA"/>
</dbReference>
<comment type="caution">
    <text evidence="14">The sequence shown here is derived from an EMBL/GenBank/DDBJ whole genome shotgun (WGS) entry which is preliminary data.</text>
</comment>
<dbReference type="AlphaFoldDB" id="A0A0N8JWI1"/>
<accession>A0A0N8JWI1</accession>
<keyword evidence="2" id="KW-1003">Cell membrane</keyword>
<evidence type="ECO:0000259" key="13">
    <source>
        <dbReference type="PROSITE" id="PS50835"/>
    </source>
</evidence>
<gene>
    <name evidence="14" type="ORF">Z043_120950</name>
</gene>
<dbReference type="PANTHER" id="PTHR35670">
    <property type="entry name" value="TRANSMEMBRANE PROTEIN 81"/>
    <property type="match status" value="1"/>
</dbReference>
<dbReference type="InterPro" id="IPR003599">
    <property type="entry name" value="Ig_sub"/>
</dbReference>
<dbReference type="InterPro" id="IPR039293">
    <property type="entry name" value="TMEM81"/>
</dbReference>
<sequence length="324" mass="36266">MQHINIAEARIEAELSSSHLRGDWTPISRCRFRNKGKSCVFVPEVSSPGPEMEELFHWLFLAVCCDVLRWPVRCLPTLSPGLVQELAEVPAQVVSRSSPCSATCGPGTRVQELCWLDAQGASRDCRERQVPCVLTRQCALSTQTVEVGGRVELDCLGTLKFSTVRYRYIFSWRFARGVITTQGPLFERWRAPRIDRVILDPVQESDAGTYWCDLKDASHRMLKQVYFGVRVLPKRWVNLESATLHQRSGSNGKSFNDTAAVPLYSRSTMKEVAVYSLSISIASALLTFLVLCWQRRHTGVPHASREARSGTSTPGYGPETSDAL</sequence>
<dbReference type="InterPro" id="IPR013151">
    <property type="entry name" value="Immunoglobulin_dom"/>
</dbReference>
<evidence type="ECO:0000256" key="3">
    <source>
        <dbReference type="ARBA" id="ARBA00022692"/>
    </source>
</evidence>
<comment type="subcellular location">
    <subcellularLocation>
        <location evidence="1">Cell membrane</location>
        <topology evidence="1">Single-pass type I membrane protein</topology>
    </subcellularLocation>
</comment>
<evidence type="ECO:0000256" key="4">
    <source>
        <dbReference type="ARBA" id="ARBA00022729"/>
    </source>
</evidence>